<dbReference type="Proteomes" id="UP001597063">
    <property type="component" value="Unassembled WGS sequence"/>
</dbReference>
<evidence type="ECO:0000313" key="4">
    <source>
        <dbReference type="Proteomes" id="UP001597063"/>
    </source>
</evidence>
<dbReference type="InterPro" id="IPR047650">
    <property type="entry name" value="Transpos_IS110"/>
</dbReference>
<comment type="caution">
    <text evidence="3">The sequence shown here is derived from an EMBL/GenBank/DDBJ whole genome shotgun (WGS) entry which is preliminary data.</text>
</comment>
<feature type="domain" description="Integrase catalytic" evidence="2">
    <location>
        <begin position="133"/>
        <end position="177"/>
    </location>
</feature>
<dbReference type="PANTHER" id="PTHR33055">
    <property type="entry name" value="TRANSPOSASE FOR INSERTION SEQUENCE ELEMENT IS1111A"/>
    <property type="match status" value="1"/>
</dbReference>
<dbReference type="EMBL" id="JBHTGP010000034">
    <property type="protein sequence ID" value="MFD0691971.1"/>
    <property type="molecule type" value="Genomic_DNA"/>
</dbReference>
<dbReference type="RefSeq" id="WP_378326145.1">
    <property type="nucleotide sequence ID" value="NZ_JBHTGP010000034.1"/>
</dbReference>
<proteinExistence type="predicted"/>
<accession>A0ABW2Y070</accession>
<dbReference type="InterPro" id="IPR003346">
    <property type="entry name" value="Transposase_20"/>
</dbReference>
<dbReference type="Pfam" id="PF13683">
    <property type="entry name" value="rve_3"/>
    <property type="match status" value="1"/>
</dbReference>
<evidence type="ECO:0000259" key="1">
    <source>
        <dbReference type="Pfam" id="PF02371"/>
    </source>
</evidence>
<sequence length="190" mass="21219">MTAVKGLGTRTVASLLIAVGDNPERLRSEAAFAHLCGVAPIPASSGKTNRHRLNRTGDRQANHALYMIAVSRMAWEPRTRAYVTRRTAEGKTKPEIIRCLKRHIAREVHHLPVPEHPASNHSTTPLDSYKSIGKAERYHRTLAEEWACARPYLAEAERRAALAPWLHMYNHHRGHTGTAPSGLEPLPDPR</sequence>
<evidence type="ECO:0000313" key="3">
    <source>
        <dbReference type="EMBL" id="MFD0691971.1"/>
    </source>
</evidence>
<feature type="domain" description="Transposase IS116/IS110/IS902 C-terminal" evidence="1">
    <location>
        <begin position="3"/>
        <end position="83"/>
    </location>
</feature>
<gene>
    <name evidence="3" type="ORF">ACFQZM_46310</name>
</gene>
<protein>
    <submittedName>
        <fullName evidence="3">Transposase</fullName>
    </submittedName>
</protein>
<organism evidence="3 4">
    <name type="scientific">Actinomadura fibrosa</name>
    <dbReference type="NCBI Taxonomy" id="111802"/>
    <lineage>
        <taxon>Bacteria</taxon>
        <taxon>Bacillati</taxon>
        <taxon>Actinomycetota</taxon>
        <taxon>Actinomycetes</taxon>
        <taxon>Streptosporangiales</taxon>
        <taxon>Thermomonosporaceae</taxon>
        <taxon>Actinomadura</taxon>
    </lineage>
</organism>
<keyword evidence="4" id="KW-1185">Reference proteome</keyword>
<name>A0ABW2Y070_9ACTN</name>
<dbReference type="PANTHER" id="PTHR33055:SF16">
    <property type="entry name" value="TRANSPOSASE FOR INSERTION SEQUENCE ELEMENT IS1547"/>
    <property type="match status" value="1"/>
</dbReference>
<reference evidence="4" key="1">
    <citation type="journal article" date="2019" name="Int. J. Syst. Evol. Microbiol.">
        <title>The Global Catalogue of Microorganisms (GCM) 10K type strain sequencing project: providing services to taxonomists for standard genome sequencing and annotation.</title>
        <authorList>
            <consortium name="The Broad Institute Genomics Platform"/>
            <consortium name="The Broad Institute Genome Sequencing Center for Infectious Disease"/>
            <person name="Wu L."/>
            <person name="Ma J."/>
        </authorList>
    </citation>
    <scope>NUCLEOTIDE SEQUENCE [LARGE SCALE GENOMIC DNA]</scope>
    <source>
        <strain evidence="4">JCM 9371</strain>
    </source>
</reference>
<dbReference type="Pfam" id="PF02371">
    <property type="entry name" value="Transposase_20"/>
    <property type="match status" value="1"/>
</dbReference>
<dbReference type="InterPro" id="IPR012337">
    <property type="entry name" value="RNaseH-like_sf"/>
</dbReference>
<dbReference type="SUPFAM" id="SSF53098">
    <property type="entry name" value="Ribonuclease H-like"/>
    <property type="match status" value="1"/>
</dbReference>
<dbReference type="InterPro" id="IPR001584">
    <property type="entry name" value="Integrase_cat-core"/>
</dbReference>
<evidence type="ECO:0000259" key="2">
    <source>
        <dbReference type="Pfam" id="PF13683"/>
    </source>
</evidence>